<dbReference type="GeneID" id="69549660"/>
<evidence type="ECO:0000313" key="1">
    <source>
        <dbReference type="EMBL" id="QQB20024.1"/>
    </source>
</evidence>
<dbReference type="EMBL" id="CP066092">
    <property type="protein sequence ID" value="QQB20024.1"/>
    <property type="molecule type" value="Genomic_DNA"/>
</dbReference>
<dbReference type="InterPro" id="IPR021352">
    <property type="entry name" value="DUF2971"/>
</dbReference>
<evidence type="ECO:0000313" key="2">
    <source>
        <dbReference type="Proteomes" id="UP000595481"/>
    </source>
</evidence>
<reference evidence="1 2" key="1">
    <citation type="submission" date="2020-12" db="EMBL/GenBank/DDBJ databases">
        <title>FDA dAtabase for Regulatory Grade micrObial Sequences (FDA-ARGOS): Supporting development and validation of Infectious Disease Dx tests.</title>
        <authorList>
            <person name="Sproer C."/>
            <person name="Gronow S."/>
            <person name="Severitt S."/>
            <person name="Schroder I."/>
            <person name="Tallon L."/>
            <person name="Sadzewicz L."/>
            <person name="Zhao X."/>
            <person name="Boylan J."/>
            <person name="Ott S."/>
            <person name="Bowen H."/>
            <person name="Vavikolanu K."/>
            <person name="Mehta A."/>
            <person name="Aluvathingal J."/>
            <person name="Nadendla S."/>
            <person name="Lowell S."/>
            <person name="Myers T."/>
            <person name="Yan Y."/>
            <person name="Sichtig H."/>
        </authorList>
    </citation>
    <scope>NUCLEOTIDE SEQUENCE [LARGE SCALE GENOMIC DNA]</scope>
    <source>
        <strain evidence="1 2">FDAARGOS_986</strain>
    </source>
</reference>
<proteinExistence type="predicted"/>
<gene>
    <name evidence="1" type="ORF">I6H43_00200</name>
</gene>
<dbReference type="Proteomes" id="UP000595481">
    <property type="component" value="Chromosome"/>
</dbReference>
<keyword evidence="2" id="KW-1185">Reference proteome</keyword>
<name>A0A7T4A9X3_AERJA</name>
<accession>A0A7T4A9X3</accession>
<dbReference type="Pfam" id="PF11185">
    <property type="entry name" value="DUF2971"/>
    <property type="match status" value="1"/>
</dbReference>
<protein>
    <submittedName>
        <fullName evidence="1">DUF2971 domain-containing protein</fullName>
    </submittedName>
</protein>
<organism evidence="1 2">
    <name type="scientific">Aeromonas jandaei</name>
    <dbReference type="NCBI Taxonomy" id="650"/>
    <lineage>
        <taxon>Bacteria</taxon>
        <taxon>Pseudomonadati</taxon>
        <taxon>Pseudomonadota</taxon>
        <taxon>Gammaproteobacteria</taxon>
        <taxon>Aeromonadales</taxon>
        <taxon>Aeromonadaceae</taxon>
        <taxon>Aeromonas</taxon>
    </lineage>
</organism>
<sequence>MTVLYKYYTSSFDLFEHLDNPAIKLATTKSLNDPFESQLTDGLANILTERFINKNGKKHPKSTLNQSYKEISNKLGIVSLTETHRNILMWAHYASSHHGVCIGYKDDFFNIQDRDSLALSDTLKTIDLMPQRVKYDSKRFDEDAWDNSNHSALEMIVSALSTKSDEWMYEKEHRCIVPLVWADRFVLLKKDDKNLKKYIDENVSLGNFIEVMDKSHFNFKVDPTDKCLFKNRLAKFDGVMMLKNISIDSIQSIYLGSLYGISETSKVIKYLKSDTQRYGHIKLYKYEINENDFALDIIPLNDGKKLDKKINDRALIYKL</sequence>
<dbReference type="RefSeq" id="WP_082035445.1">
    <property type="nucleotide sequence ID" value="NZ_CAWMFX010000025.1"/>
</dbReference>